<evidence type="ECO:0008006" key="3">
    <source>
        <dbReference type="Google" id="ProtNLM"/>
    </source>
</evidence>
<organism evidence="1 2">
    <name type="scientific">Candidatus Uhrbacteria bacterium GW2011_GWC2_53_7</name>
    <dbReference type="NCBI Taxonomy" id="1618986"/>
    <lineage>
        <taxon>Bacteria</taxon>
        <taxon>Candidatus Uhriibacteriota</taxon>
    </lineage>
</organism>
<gene>
    <name evidence="1" type="ORF">UY82_C0038G0021</name>
</gene>
<protein>
    <recommendedName>
        <fullName evidence="3">Plasmid stabilization system</fullName>
    </recommendedName>
</protein>
<evidence type="ECO:0000313" key="2">
    <source>
        <dbReference type="Proteomes" id="UP000033865"/>
    </source>
</evidence>
<dbReference type="InterPro" id="IPR035093">
    <property type="entry name" value="RelE/ParE_toxin_dom_sf"/>
</dbReference>
<name>A0A0G1XW90_9BACT</name>
<comment type="caution">
    <text evidence="1">The sequence shown here is derived from an EMBL/GenBank/DDBJ whole genome shotgun (WGS) entry which is preliminary data.</text>
</comment>
<dbReference type="EMBL" id="LCRN01000038">
    <property type="protein sequence ID" value="KKW35473.1"/>
    <property type="molecule type" value="Genomic_DNA"/>
</dbReference>
<evidence type="ECO:0000313" key="1">
    <source>
        <dbReference type="EMBL" id="KKW35473.1"/>
    </source>
</evidence>
<sequence>MGKIVVEVLPSLQEAVNQADPKIQKLFSKQKQFMTDNPFYPSLGRTRLENVCDKYGDPLWEIRLNKKDRIVFVQRDSGQRIIWLKIVSHDELVRKNTIHAKGEYKRIS</sequence>
<dbReference type="AlphaFoldDB" id="A0A0G1XW90"/>
<dbReference type="SUPFAM" id="SSF143011">
    <property type="entry name" value="RelE-like"/>
    <property type="match status" value="1"/>
</dbReference>
<proteinExistence type="predicted"/>
<dbReference type="Proteomes" id="UP000033865">
    <property type="component" value="Unassembled WGS sequence"/>
</dbReference>
<accession>A0A0G1XW90</accession>
<reference evidence="1 2" key="1">
    <citation type="journal article" date="2015" name="Nature">
        <title>rRNA introns, odd ribosomes, and small enigmatic genomes across a large radiation of phyla.</title>
        <authorList>
            <person name="Brown C.T."/>
            <person name="Hug L.A."/>
            <person name="Thomas B.C."/>
            <person name="Sharon I."/>
            <person name="Castelle C.J."/>
            <person name="Singh A."/>
            <person name="Wilkins M.J."/>
            <person name="Williams K.H."/>
            <person name="Banfield J.F."/>
        </authorList>
    </citation>
    <scope>NUCLEOTIDE SEQUENCE [LARGE SCALE GENOMIC DNA]</scope>
</reference>